<proteinExistence type="inferred from homology"/>
<dbReference type="GO" id="GO:0005886">
    <property type="term" value="C:plasma membrane"/>
    <property type="evidence" value="ECO:0007669"/>
    <property type="project" value="TreeGrafter"/>
</dbReference>
<sequence length="392" mass="45498">MLTNSQNSDTTQSFVKFKMNVFILILYTYGLFSISQGGIVNELNKGDPKVSTIIESGIISLNITIEATDLDEYLNPNVDPCDNFYLFSCENNETFFEKIDQMKFERNFDSMNSFNVTSMENCYNNIGIDYNDRFGKVLVLIMHYKAVSDVYGMDLKSCEGKIFQPIKYLNKNILRNVYYDSEKNTVTVNSDYFNEPMFSRKFPMSPNYGGIGSTIAQKMLEAFDNVDYKRILEGDNRNKLSFTQMLMENYKVKSDCFVKQYGLQKESITNKNINDLLTLNENFANNGGIKIAHRAYMKHLESIGSENIFLNGYFKFTDEQLFFISAGRQYCEYTTKGYLEKLIDMRKYPAGEIRTNMALSNYKPFSNAFKCKLNSKMNPRDKCELWKNQKQH</sequence>
<dbReference type="PROSITE" id="PS51885">
    <property type="entry name" value="NEPRILYSIN"/>
    <property type="match status" value="1"/>
</dbReference>
<dbReference type="GO" id="GO:0004222">
    <property type="term" value="F:metalloendopeptidase activity"/>
    <property type="evidence" value="ECO:0007669"/>
    <property type="project" value="InterPro"/>
</dbReference>
<dbReference type="Gene3D" id="3.40.390.10">
    <property type="entry name" value="Collagenase (Catalytic Domain)"/>
    <property type="match status" value="1"/>
</dbReference>
<keyword evidence="2" id="KW-0812">Transmembrane</keyword>
<dbReference type="GO" id="GO:0016485">
    <property type="term" value="P:protein processing"/>
    <property type="evidence" value="ECO:0007669"/>
    <property type="project" value="TreeGrafter"/>
</dbReference>
<dbReference type="InterPro" id="IPR024079">
    <property type="entry name" value="MetalloPept_cat_dom_sf"/>
</dbReference>
<evidence type="ECO:0000256" key="1">
    <source>
        <dbReference type="ARBA" id="ARBA00007357"/>
    </source>
</evidence>
<keyword evidence="2" id="KW-1133">Transmembrane helix</keyword>
<dbReference type="PANTHER" id="PTHR11733">
    <property type="entry name" value="ZINC METALLOPROTEASE FAMILY M13 NEPRILYSIN-RELATED"/>
    <property type="match status" value="1"/>
</dbReference>
<protein>
    <submittedName>
        <fullName evidence="5">Peptidase_M13 domain-containing protein</fullName>
    </submittedName>
</protein>
<dbReference type="PANTHER" id="PTHR11733:SF167">
    <property type="entry name" value="FI17812P1-RELATED"/>
    <property type="match status" value="1"/>
</dbReference>
<dbReference type="InterPro" id="IPR018497">
    <property type="entry name" value="Peptidase_M13_C"/>
</dbReference>
<name>A0A0N5BS72_STREA</name>
<feature type="transmembrane region" description="Helical" evidence="2">
    <location>
        <begin position="21"/>
        <end position="39"/>
    </location>
</feature>
<keyword evidence="2" id="KW-0472">Membrane</keyword>
<accession>A0A0N5BS72</accession>
<reference evidence="5" key="1">
    <citation type="submission" date="2017-02" db="UniProtKB">
        <authorList>
            <consortium name="WormBaseParasite"/>
        </authorList>
    </citation>
    <scope>IDENTIFICATION</scope>
</reference>
<evidence type="ECO:0000313" key="4">
    <source>
        <dbReference type="Proteomes" id="UP000046392"/>
    </source>
</evidence>
<organism evidence="4 5">
    <name type="scientific">Strongyloides papillosus</name>
    <name type="common">Intestinal threadworm</name>
    <dbReference type="NCBI Taxonomy" id="174720"/>
    <lineage>
        <taxon>Eukaryota</taxon>
        <taxon>Metazoa</taxon>
        <taxon>Ecdysozoa</taxon>
        <taxon>Nematoda</taxon>
        <taxon>Chromadorea</taxon>
        <taxon>Rhabditida</taxon>
        <taxon>Tylenchina</taxon>
        <taxon>Panagrolaimomorpha</taxon>
        <taxon>Strongyloidoidea</taxon>
        <taxon>Strongyloididae</taxon>
        <taxon>Strongyloides</taxon>
    </lineage>
</organism>
<dbReference type="Pfam" id="PF01431">
    <property type="entry name" value="Peptidase_M13"/>
    <property type="match status" value="1"/>
</dbReference>
<evidence type="ECO:0000259" key="3">
    <source>
        <dbReference type="Pfam" id="PF01431"/>
    </source>
</evidence>
<dbReference type="InterPro" id="IPR000718">
    <property type="entry name" value="Peptidase_M13"/>
</dbReference>
<dbReference type="WBParaSite" id="SPAL_0000871700.1">
    <property type="protein sequence ID" value="SPAL_0000871700.1"/>
    <property type="gene ID" value="SPAL_0000871700"/>
</dbReference>
<evidence type="ECO:0000256" key="2">
    <source>
        <dbReference type="SAM" id="Phobius"/>
    </source>
</evidence>
<comment type="similarity">
    <text evidence="1">Belongs to the peptidase M13 family.</text>
</comment>
<keyword evidence="4" id="KW-1185">Reference proteome</keyword>
<dbReference type="SUPFAM" id="SSF55486">
    <property type="entry name" value="Metalloproteases ('zincins'), catalytic domain"/>
    <property type="match status" value="1"/>
</dbReference>
<evidence type="ECO:0000313" key="5">
    <source>
        <dbReference type="WBParaSite" id="SPAL_0000871700.1"/>
    </source>
</evidence>
<dbReference type="AlphaFoldDB" id="A0A0N5BS72"/>
<feature type="domain" description="Peptidase M13 C-terminal" evidence="3">
    <location>
        <begin position="176"/>
        <end position="385"/>
    </location>
</feature>
<dbReference type="Proteomes" id="UP000046392">
    <property type="component" value="Unplaced"/>
</dbReference>